<dbReference type="PANTHER" id="PTHR43452:SF6">
    <property type="entry name" value="PYRUVATE DECARBOXYLASE 2"/>
    <property type="match status" value="1"/>
</dbReference>
<sequence>MHRRSSLLNSIVSPIQTSSTTTPTIINPFKSTLGRHIARRLVEIGITDVLSVPVDFNLTLLGHLIVLCEEELIEAVETAKGPKKDSLCFIEVTLHKDDTSKELLEWGSRIPAANSRPPKPQQMTRFFYKKKFIKT</sequence>
<comment type="cofactor">
    <cofactor evidence="1">
        <name>thiamine diphosphate</name>
        <dbReference type="ChEBI" id="CHEBI:58937"/>
    </cofactor>
</comment>
<keyword evidence="7" id="KW-1185">Reference proteome</keyword>
<keyword evidence="3" id="KW-0479">Metal-binding</keyword>
<comment type="similarity">
    <text evidence="2">Belongs to the TPP enzyme family.</text>
</comment>
<gene>
    <name evidence="6" type="ORF">CFOL_v3_17063</name>
</gene>
<evidence type="ECO:0000313" key="6">
    <source>
        <dbReference type="EMBL" id="GAV73579.1"/>
    </source>
</evidence>
<dbReference type="InterPro" id="IPR012110">
    <property type="entry name" value="PDC/IPDC-like"/>
</dbReference>
<dbReference type="GO" id="GO:0005829">
    <property type="term" value="C:cytosol"/>
    <property type="evidence" value="ECO:0007669"/>
    <property type="project" value="TreeGrafter"/>
</dbReference>
<dbReference type="Proteomes" id="UP000187406">
    <property type="component" value="Unassembled WGS sequence"/>
</dbReference>
<evidence type="ECO:0000256" key="3">
    <source>
        <dbReference type="ARBA" id="ARBA00022723"/>
    </source>
</evidence>
<keyword evidence="5" id="KW-0786">Thiamine pyrophosphate</keyword>
<evidence type="ECO:0000313" key="7">
    <source>
        <dbReference type="Proteomes" id="UP000187406"/>
    </source>
</evidence>
<dbReference type="PANTHER" id="PTHR43452">
    <property type="entry name" value="PYRUVATE DECARBOXYLASE"/>
    <property type="match status" value="1"/>
</dbReference>
<evidence type="ECO:0000256" key="5">
    <source>
        <dbReference type="ARBA" id="ARBA00023052"/>
    </source>
</evidence>
<protein>
    <submittedName>
        <fullName evidence="6">Uncharacterized protein</fullName>
    </submittedName>
</protein>
<proteinExistence type="inferred from homology"/>
<keyword evidence="4" id="KW-0460">Magnesium</keyword>
<dbReference type="STRING" id="3775.A0A1Q3C0A1"/>
<name>A0A1Q3C0A1_CEPFO</name>
<dbReference type="EMBL" id="BDDD01001118">
    <property type="protein sequence ID" value="GAV73579.1"/>
    <property type="molecule type" value="Genomic_DNA"/>
</dbReference>
<dbReference type="GO" id="GO:0004737">
    <property type="term" value="F:pyruvate decarboxylase activity"/>
    <property type="evidence" value="ECO:0007669"/>
    <property type="project" value="TreeGrafter"/>
</dbReference>
<dbReference type="InParanoid" id="A0A1Q3C0A1"/>
<dbReference type="OrthoDB" id="3970464at2759"/>
<evidence type="ECO:0000256" key="2">
    <source>
        <dbReference type="ARBA" id="ARBA00007812"/>
    </source>
</evidence>
<evidence type="ECO:0000256" key="4">
    <source>
        <dbReference type="ARBA" id="ARBA00022842"/>
    </source>
</evidence>
<accession>A0A1Q3C0A1</accession>
<organism evidence="6 7">
    <name type="scientific">Cephalotus follicularis</name>
    <name type="common">Albany pitcher plant</name>
    <dbReference type="NCBI Taxonomy" id="3775"/>
    <lineage>
        <taxon>Eukaryota</taxon>
        <taxon>Viridiplantae</taxon>
        <taxon>Streptophyta</taxon>
        <taxon>Embryophyta</taxon>
        <taxon>Tracheophyta</taxon>
        <taxon>Spermatophyta</taxon>
        <taxon>Magnoliopsida</taxon>
        <taxon>eudicotyledons</taxon>
        <taxon>Gunneridae</taxon>
        <taxon>Pentapetalae</taxon>
        <taxon>rosids</taxon>
        <taxon>fabids</taxon>
        <taxon>Oxalidales</taxon>
        <taxon>Cephalotaceae</taxon>
        <taxon>Cephalotus</taxon>
    </lineage>
</organism>
<comment type="caution">
    <text evidence="6">The sequence shown here is derived from an EMBL/GenBank/DDBJ whole genome shotgun (WGS) entry which is preliminary data.</text>
</comment>
<dbReference type="GO" id="GO:0000949">
    <property type="term" value="P:aromatic amino acid family catabolic process to alcohol via Ehrlich pathway"/>
    <property type="evidence" value="ECO:0007669"/>
    <property type="project" value="TreeGrafter"/>
</dbReference>
<evidence type="ECO:0000256" key="1">
    <source>
        <dbReference type="ARBA" id="ARBA00001964"/>
    </source>
</evidence>
<reference evidence="7" key="1">
    <citation type="submission" date="2016-04" db="EMBL/GenBank/DDBJ databases">
        <title>Cephalotus genome sequencing.</title>
        <authorList>
            <person name="Fukushima K."/>
            <person name="Hasebe M."/>
            <person name="Fang X."/>
        </authorList>
    </citation>
    <scope>NUCLEOTIDE SEQUENCE [LARGE SCALE GENOMIC DNA]</scope>
    <source>
        <strain evidence="7">cv. St1</strain>
    </source>
</reference>
<dbReference type="AlphaFoldDB" id="A0A1Q3C0A1"/>
<dbReference type="GO" id="GO:0046872">
    <property type="term" value="F:metal ion binding"/>
    <property type="evidence" value="ECO:0007669"/>
    <property type="project" value="UniProtKB-KW"/>
</dbReference>